<dbReference type="PANTHER" id="PTHR39963">
    <property type="entry name" value="SLL0983 PROTEIN"/>
    <property type="match status" value="1"/>
</dbReference>
<evidence type="ECO:0000259" key="1">
    <source>
        <dbReference type="Pfam" id="PF05430"/>
    </source>
</evidence>
<gene>
    <name evidence="2" type="ORF">PSM36_0285</name>
</gene>
<proteinExistence type="predicted"/>
<accession>A0A1R3SVX6</accession>
<dbReference type="SUPFAM" id="SSF53335">
    <property type="entry name" value="S-adenosyl-L-methionine-dependent methyltransferases"/>
    <property type="match status" value="1"/>
</dbReference>
<dbReference type="KEGG" id="psac:PSM36_0285"/>
<protein>
    <recommendedName>
        <fullName evidence="1">MnmC-like methyltransferase domain-containing protein</fullName>
    </recommendedName>
</protein>
<dbReference type="PANTHER" id="PTHR39963:SF1">
    <property type="entry name" value="MNMC-LIKE METHYLTRANSFERASE DOMAIN-CONTAINING PROTEIN"/>
    <property type="match status" value="1"/>
</dbReference>
<dbReference type="InterPro" id="IPR029063">
    <property type="entry name" value="SAM-dependent_MTases_sf"/>
</dbReference>
<dbReference type="Gene3D" id="3.40.50.150">
    <property type="entry name" value="Vaccinia Virus protein VP39"/>
    <property type="match status" value="1"/>
</dbReference>
<evidence type="ECO:0000313" key="2">
    <source>
        <dbReference type="EMBL" id="SCD19120.1"/>
    </source>
</evidence>
<feature type="domain" description="MnmC-like methyltransferase" evidence="1">
    <location>
        <begin position="128"/>
        <end position="221"/>
    </location>
</feature>
<dbReference type="STRING" id="1642647.PSM36_0285"/>
<dbReference type="Pfam" id="PF05430">
    <property type="entry name" value="Methyltransf_30"/>
    <property type="match status" value="1"/>
</dbReference>
<keyword evidence="3" id="KW-1185">Reference proteome</keyword>
<dbReference type="InterPro" id="IPR047785">
    <property type="entry name" value="tRNA_MNMC2"/>
</dbReference>
<dbReference type="GO" id="GO:0016645">
    <property type="term" value="F:oxidoreductase activity, acting on the CH-NH group of donors"/>
    <property type="evidence" value="ECO:0007669"/>
    <property type="project" value="InterPro"/>
</dbReference>
<dbReference type="NCBIfam" id="NF033855">
    <property type="entry name" value="tRNA_MNMC2"/>
    <property type="match status" value="1"/>
</dbReference>
<dbReference type="EMBL" id="LT605205">
    <property type="protein sequence ID" value="SCD19120.1"/>
    <property type="molecule type" value="Genomic_DNA"/>
</dbReference>
<evidence type="ECO:0000313" key="3">
    <source>
        <dbReference type="Proteomes" id="UP000187464"/>
    </source>
</evidence>
<dbReference type="GO" id="GO:0004808">
    <property type="term" value="F:tRNA (5-methylaminomethyl-2-thiouridylate)(34)-methyltransferase activity"/>
    <property type="evidence" value="ECO:0007669"/>
    <property type="project" value="InterPro"/>
</dbReference>
<dbReference type="InterPro" id="IPR008471">
    <property type="entry name" value="MnmC-like_methylTransf"/>
</dbReference>
<dbReference type="Proteomes" id="UP000187464">
    <property type="component" value="Chromosome I"/>
</dbReference>
<dbReference type="RefSeq" id="WP_076928467.1">
    <property type="nucleotide sequence ID" value="NZ_LT605205.1"/>
</dbReference>
<sequence>MQHILETTEDGSHTLYVPELDEHYHSTHGAIQESLHVYLEAGLHHCDKSEINLLEIGFGTGLNAFLTLLDTEKSGKTVKYTTLERYPVSITEAKMFNYSKLLDPSQEVKFIQLHSSPWEEWVEITPDFHLKKLQMDIKGLDKFQQGTAFDVVYYDAFAPEKQPGMWTERIFDRLYTLSNPGAVLTTYCAKGAVRRMLQSAGYHVERLPGPPGKREILQAVK</sequence>
<dbReference type="AlphaFoldDB" id="A0A1R3SVX6"/>
<name>A0A1R3SVX6_9BACT</name>
<organism evidence="2 3">
    <name type="scientific">Proteiniphilum saccharofermentans</name>
    <dbReference type="NCBI Taxonomy" id="1642647"/>
    <lineage>
        <taxon>Bacteria</taxon>
        <taxon>Pseudomonadati</taxon>
        <taxon>Bacteroidota</taxon>
        <taxon>Bacteroidia</taxon>
        <taxon>Bacteroidales</taxon>
        <taxon>Dysgonomonadaceae</taxon>
        <taxon>Proteiniphilum</taxon>
    </lineage>
</organism>
<reference evidence="2 3" key="1">
    <citation type="submission" date="2016-08" db="EMBL/GenBank/DDBJ databases">
        <authorList>
            <person name="Seilhamer J.J."/>
        </authorList>
    </citation>
    <scope>NUCLEOTIDE SEQUENCE [LARGE SCALE GENOMIC DNA]</scope>
    <source>
        <strain evidence="2">M3/6</strain>
    </source>
</reference>